<dbReference type="PANTHER" id="PTHR39683">
    <property type="entry name" value="CONSERVED PROTEIN TB16.3"/>
    <property type="match status" value="1"/>
</dbReference>
<dbReference type="EMBL" id="FQVN01000003">
    <property type="protein sequence ID" value="SHF40654.1"/>
    <property type="molecule type" value="Genomic_DNA"/>
</dbReference>
<dbReference type="CDD" id="cd07819">
    <property type="entry name" value="SRPBCC_2"/>
    <property type="match status" value="1"/>
</dbReference>
<dbReference type="SUPFAM" id="SSF55961">
    <property type="entry name" value="Bet v1-like"/>
    <property type="match status" value="1"/>
</dbReference>
<organism evidence="1 2">
    <name type="scientific">Streptoalloteichus hindustanus</name>
    <dbReference type="NCBI Taxonomy" id="2017"/>
    <lineage>
        <taxon>Bacteria</taxon>
        <taxon>Bacillati</taxon>
        <taxon>Actinomycetota</taxon>
        <taxon>Actinomycetes</taxon>
        <taxon>Pseudonocardiales</taxon>
        <taxon>Pseudonocardiaceae</taxon>
        <taxon>Streptoalloteichus</taxon>
    </lineage>
</organism>
<accession>A0A1M5BDT5</accession>
<dbReference type="Gene3D" id="3.30.530.20">
    <property type="match status" value="1"/>
</dbReference>
<reference evidence="1 2" key="1">
    <citation type="submission" date="2016-11" db="EMBL/GenBank/DDBJ databases">
        <authorList>
            <person name="Jaros S."/>
            <person name="Januszkiewicz K."/>
            <person name="Wedrychowicz H."/>
        </authorList>
    </citation>
    <scope>NUCLEOTIDE SEQUENCE [LARGE SCALE GENOMIC DNA]</scope>
    <source>
        <strain evidence="1 2">DSM 44523</strain>
    </source>
</reference>
<gene>
    <name evidence="1" type="ORF">SAMN05444320_103523</name>
</gene>
<dbReference type="STRING" id="2017.SAMN05444320_103523"/>
<dbReference type="Proteomes" id="UP000184501">
    <property type="component" value="Unassembled WGS sequence"/>
</dbReference>
<evidence type="ECO:0000313" key="1">
    <source>
        <dbReference type="EMBL" id="SHF40654.1"/>
    </source>
</evidence>
<dbReference type="PANTHER" id="PTHR39683:SF4">
    <property type="entry name" value="COENZYME Q-BINDING PROTEIN COQ10 START DOMAIN-CONTAINING PROTEIN"/>
    <property type="match status" value="1"/>
</dbReference>
<protein>
    <submittedName>
        <fullName evidence="1">Polyketide cyclase / dehydrase and lipid transport</fullName>
    </submittedName>
</protein>
<proteinExistence type="predicted"/>
<dbReference type="AlphaFoldDB" id="A0A1M5BDT5"/>
<sequence>MADQSTQSIVIDAEPEKIMAVIADFAAYPEWANGVRRTEVLETGPDGRPARVRFELDAGVVKDEYVLAYEWSADGLAVSWQLVKGQMQKAQRGSYVLEPQAGVTRVTYSLSVELAIPMIGLFKRKAEKMIMDSALRELRRHVERAA</sequence>
<evidence type="ECO:0000313" key="2">
    <source>
        <dbReference type="Proteomes" id="UP000184501"/>
    </source>
</evidence>
<dbReference type="Pfam" id="PF10604">
    <property type="entry name" value="Polyketide_cyc2"/>
    <property type="match status" value="1"/>
</dbReference>
<dbReference type="InterPro" id="IPR023393">
    <property type="entry name" value="START-like_dom_sf"/>
</dbReference>
<dbReference type="InterPro" id="IPR019587">
    <property type="entry name" value="Polyketide_cyclase/dehydratase"/>
</dbReference>
<keyword evidence="2" id="KW-1185">Reference proteome</keyword>
<dbReference type="RefSeq" id="WP_073482080.1">
    <property type="nucleotide sequence ID" value="NZ_FQVN01000003.1"/>
</dbReference>
<dbReference type="OrthoDB" id="5243015at2"/>
<name>A0A1M5BDT5_STRHI</name>